<dbReference type="InterPro" id="IPR001734">
    <property type="entry name" value="Na/solute_symporter"/>
</dbReference>
<dbReference type="Gene3D" id="1.20.1730.10">
    <property type="entry name" value="Sodium/glucose cotransporter"/>
    <property type="match status" value="1"/>
</dbReference>
<keyword evidence="3 7" id="KW-0812">Transmembrane</keyword>
<evidence type="ECO:0000256" key="6">
    <source>
        <dbReference type="RuleBase" id="RU362091"/>
    </source>
</evidence>
<dbReference type="GO" id="GO:0005886">
    <property type="term" value="C:plasma membrane"/>
    <property type="evidence" value="ECO:0007669"/>
    <property type="project" value="TreeGrafter"/>
</dbReference>
<feature type="transmembrane region" description="Helical" evidence="7">
    <location>
        <begin position="184"/>
        <end position="202"/>
    </location>
</feature>
<evidence type="ECO:0000256" key="5">
    <source>
        <dbReference type="ARBA" id="ARBA00023136"/>
    </source>
</evidence>
<dbReference type="OrthoDB" id="6132759at2759"/>
<feature type="transmembrane region" description="Helical" evidence="7">
    <location>
        <begin position="303"/>
        <end position="327"/>
    </location>
</feature>
<evidence type="ECO:0000256" key="3">
    <source>
        <dbReference type="ARBA" id="ARBA00022692"/>
    </source>
</evidence>
<dbReference type="VEuPathDB" id="AmoebaDB:NfTy_080970"/>
<dbReference type="RefSeq" id="XP_044556388.1">
    <property type="nucleotide sequence ID" value="XM_044713902.1"/>
</dbReference>
<dbReference type="GeneID" id="68117110"/>
<dbReference type="InterPro" id="IPR038377">
    <property type="entry name" value="Na/Glc_symporter_sf"/>
</dbReference>
<feature type="transmembrane region" description="Helical" evidence="7">
    <location>
        <begin position="268"/>
        <end position="291"/>
    </location>
</feature>
<feature type="transmembrane region" description="Helical" evidence="7">
    <location>
        <begin position="719"/>
        <end position="739"/>
    </location>
</feature>
<name>A0A6A5B8X4_NAEFO</name>
<evidence type="ECO:0000256" key="1">
    <source>
        <dbReference type="ARBA" id="ARBA00004141"/>
    </source>
</evidence>
<reference evidence="8 9" key="1">
    <citation type="journal article" date="2019" name="Sci. Rep.">
        <title>Nanopore sequencing improves the draft genome of the human pathogenic amoeba Naegleria fowleri.</title>
        <authorList>
            <person name="Liechti N."/>
            <person name="Schurch N."/>
            <person name="Bruggmann R."/>
            <person name="Wittwer M."/>
        </authorList>
    </citation>
    <scope>NUCLEOTIDE SEQUENCE [LARGE SCALE GENOMIC DNA]</scope>
    <source>
        <strain evidence="8 9">ATCC 30894</strain>
    </source>
</reference>
<evidence type="ECO:0000256" key="2">
    <source>
        <dbReference type="ARBA" id="ARBA00006434"/>
    </source>
</evidence>
<keyword evidence="4 7" id="KW-1133">Transmembrane helix</keyword>
<feature type="transmembrane region" description="Helical" evidence="7">
    <location>
        <begin position="551"/>
        <end position="569"/>
    </location>
</feature>
<feature type="transmembrane region" description="Helical" evidence="7">
    <location>
        <begin position="377"/>
        <end position="395"/>
    </location>
</feature>
<evidence type="ECO:0000256" key="7">
    <source>
        <dbReference type="SAM" id="Phobius"/>
    </source>
</evidence>
<dbReference type="PANTHER" id="PTHR11819">
    <property type="entry name" value="SOLUTE CARRIER FAMILY 5"/>
    <property type="match status" value="1"/>
</dbReference>
<proteinExistence type="inferred from homology"/>
<comment type="subcellular location">
    <subcellularLocation>
        <location evidence="1">Membrane</location>
        <topology evidence="1">Multi-pass membrane protein</topology>
    </subcellularLocation>
</comment>
<keyword evidence="9" id="KW-1185">Reference proteome</keyword>
<dbReference type="NCBIfam" id="TIGR00813">
    <property type="entry name" value="sss"/>
    <property type="match status" value="1"/>
</dbReference>
<dbReference type="AlphaFoldDB" id="A0A6A5B8X4"/>
<dbReference type="Pfam" id="PF00474">
    <property type="entry name" value="SSF"/>
    <property type="match status" value="2"/>
</dbReference>
<feature type="transmembrane region" description="Helical" evidence="7">
    <location>
        <begin position="581"/>
        <end position="599"/>
    </location>
</feature>
<comment type="caution">
    <text evidence="8">The sequence shown here is derived from an EMBL/GenBank/DDBJ whole genome shotgun (WGS) entry which is preliminary data.</text>
</comment>
<feature type="transmembrane region" description="Helical" evidence="7">
    <location>
        <begin position="468"/>
        <end position="485"/>
    </location>
</feature>
<feature type="transmembrane region" description="Helical" evidence="7">
    <location>
        <begin position="654"/>
        <end position="675"/>
    </location>
</feature>
<dbReference type="EMBL" id="VFQX01000074">
    <property type="protein sequence ID" value="KAF0971672.1"/>
    <property type="molecule type" value="Genomic_DNA"/>
</dbReference>
<organism evidence="8 9">
    <name type="scientific">Naegleria fowleri</name>
    <name type="common">Brain eating amoeba</name>
    <dbReference type="NCBI Taxonomy" id="5763"/>
    <lineage>
        <taxon>Eukaryota</taxon>
        <taxon>Discoba</taxon>
        <taxon>Heterolobosea</taxon>
        <taxon>Tetramitia</taxon>
        <taxon>Eutetramitia</taxon>
        <taxon>Vahlkampfiidae</taxon>
        <taxon>Naegleria</taxon>
    </lineage>
</organism>
<feature type="transmembrane region" description="Helical" evidence="7">
    <location>
        <begin position="606"/>
        <end position="624"/>
    </location>
</feature>
<accession>A0A6A5B8X4</accession>
<keyword evidence="5 7" id="KW-0472">Membrane</keyword>
<feature type="transmembrane region" description="Helical" evidence="7">
    <location>
        <begin position="416"/>
        <end position="442"/>
    </location>
</feature>
<evidence type="ECO:0000313" key="9">
    <source>
        <dbReference type="Proteomes" id="UP000444721"/>
    </source>
</evidence>
<gene>
    <name evidence="8" type="ORF">FDP41_009895</name>
</gene>
<dbReference type="Proteomes" id="UP000444721">
    <property type="component" value="Unassembled WGS sequence"/>
</dbReference>
<comment type="similarity">
    <text evidence="2 6">Belongs to the sodium:solute symporter (SSF) (TC 2.A.21) family.</text>
</comment>
<dbReference type="PANTHER" id="PTHR11819:SF195">
    <property type="entry name" value="SODIUM_GLUCOSE COTRANSPORTER 4"/>
    <property type="match status" value="1"/>
</dbReference>
<feature type="transmembrane region" description="Helical" evidence="7">
    <location>
        <begin position="27"/>
        <end position="50"/>
    </location>
</feature>
<feature type="transmembrane region" description="Helical" evidence="7">
    <location>
        <begin position="222"/>
        <end position="247"/>
    </location>
</feature>
<evidence type="ECO:0000313" key="8">
    <source>
        <dbReference type="EMBL" id="KAF0971672.1"/>
    </source>
</evidence>
<dbReference type="OMA" id="ANAIRGC"/>
<evidence type="ECO:0000256" key="4">
    <source>
        <dbReference type="ARBA" id="ARBA00022989"/>
    </source>
</evidence>
<dbReference type="VEuPathDB" id="AmoebaDB:NF0104080"/>
<dbReference type="PROSITE" id="PS50283">
    <property type="entry name" value="NA_SOLUT_SYMP_3"/>
    <property type="match status" value="1"/>
</dbReference>
<dbReference type="GO" id="GO:0005412">
    <property type="term" value="F:D-glucose:sodium symporter activity"/>
    <property type="evidence" value="ECO:0007669"/>
    <property type="project" value="TreeGrafter"/>
</dbReference>
<dbReference type="VEuPathDB" id="AmoebaDB:FDP41_009895"/>
<feature type="transmembrane region" description="Helical" evidence="7">
    <location>
        <begin position="334"/>
        <end position="357"/>
    </location>
</feature>
<evidence type="ECO:0008006" key="10">
    <source>
        <dbReference type="Google" id="ProtNLM"/>
    </source>
</evidence>
<protein>
    <recommendedName>
        <fullName evidence="10">Sodium/solute symporter</fullName>
    </recommendedName>
</protein>
<sequence length="740" mass="81832">MSTTSSSSSNNNATATTSYSPIDTTDIIVIILYFLFVFSIGLYSTIVSGVKRFLKYCRERKNQRRWNGTALGDEEDPFREVAMQPIPSKDSLIAMTTPTTTTKEGLAANKETTIEGITMKKNVSDMTLGVEEDDDNEIALKEVDLGNEQLPTLNSSALSNHLTQNSNEENDEEAQNVKKGSKSFFLANGNVGFIAIACSLFASNIGAEHIIGLSSSGASIGLAVGMAEVYSPIWILVLGWLFIPFYLRTQVFTLPEFIEKRFDRNCRMYLSMMSLVMYVMTKISVSIYAGVVVFKVLLGWDVWISAAAVVISTGIYTVLGGLSAVIYTEVLQTIVMIIGATILFAQGMIKVGGYSGLEKNLPDSMMHLFQPPSHHDFPVTGVLFGMTWTSMWYWCTDQSIVQRALAAKDLANAIRGCVLAALIKFLPLFLMVIPGMIARVLIPEVKDDPNSAYILLITKLAPPGLKGLLLSAIIAALMSSLASLFHSSSTLFTMDFYRVVREYFDKRRIMQNAQQILSTPREGNVPAAADPNSSEFDLPNRNTEYVVVGKLAGAVVTVIGLLFIPVVQVLSKQLYIYTHKIMGYLAAPIAVIFLMGVLFKTPNQYGCIFTLILGNTLGLSRLFLEALFNRTSFNMYKLPHVARVILDNYIHSNFLHFSACIALFSIISLFVVSWMTGSSSPEKTKHLTLNYSQIFRSAREFISQQQSFSTALKENSSHVVNVLFTLFVLMTLFSLYVIFG</sequence>